<accession>A0AAN4AT82</accession>
<proteinExistence type="predicted"/>
<dbReference type="Proteomes" id="UP000003120">
    <property type="component" value="Unassembled WGS sequence"/>
</dbReference>
<reference evidence="1 2" key="1">
    <citation type="submission" date="2012-07" db="EMBL/GenBank/DDBJ databases">
        <authorList>
            <person name="Durkin A.S."/>
            <person name="McCorrison J."/>
            <person name="Torralba M."/>
            <person name="Gillis M."/>
            <person name="Methe B."/>
            <person name="Sutton G."/>
            <person name="Nelson K.E."/>
        </authorList>
    </citation>
    <scope>NUCLEOTIDE SEQUENCE [LARGE SCALE GENOMIC DNA]</scope>
    <source>
        <strain evidence="1 2">Fnf 1007</strain>
    </source>
</reference>
<gene>
    <name evidence="1" type="ORF">HMPREF1127_2121</name>
</gene>
<protein>
    <submittedName>
        <fullName evidence="1">Uncharacterized protein</fullName>
    </submittedName>
</protein>
<sequence length="56" mass="6755">MKYIFSKEKYIEFEGIINYEKNKNMVDECDGKRVVFCGFVEDTEYVAKREWCEAVE</sequence>
<organism evidence="1 2">
    <name type="scientific">Fusobacterium necrophorum subsp. funduliforme Fnf 1007</name>
    <dbReference type="NCBI Taxonomy" id="1161424"/>
    <lineage>
        <taxon>Bacteria</taxon>
        <taxon>Fusobacteriati</taxon>
        <taxon>Fusobacteriota</taxon>
        <taxon>Fusobacteriia</taxon>
        <taxon>Fusobacteriales</taxon>
        <taxon>Fusobacteriaceae</taxon>
        <taxon>Fusobacterium</taxon>
    </lineage>
</organism>
<evidence type="ECO:0000313" key="1">
    <source>
        <dbReference type="EMBL" id="EJU17764.1"/>
    </source>
</evidence>
<name>A0AAN4AT82_9FUSO</name>
<dbReference type="EMBL" id="ALKK01000040">
    <property type="protein sequence ID" value="EJU17764.1"/>
    <property type="molecule type" value="Genomic_DNA"/>
</dbReference>
<dbReference type="RefSeq" id="WP_005961266.1">
    <property type="nucleotide sequence ID" value="NZ_ALKK01000040.1"/>
</dbReference>
<evidence type="ECO:0000313" key="2">
    <source>
        <dbReference type="Proteomes" id="UP000003120"/>
    </source>
</evidence>
<comment type="caution">
    <text evidence="1">The sequence shown here is derived from an EMBL/GenBank/DDBJ whole genome shotgun (WGS) entry which is preliminary data.</text>
</comment>
<dbReference type="AlphaFoldDB" id="A0AAN4AT82"/>